<dbReference type="PANTHER" id="PTHR35392">
    <property type="entry name" value="ZN(II)2CYS6 TRANSCRIPTION FACTOR (EUROFUNG)-RELATED-RELATED"/>
    <property type="match status" value="1"/>
</dbReference>
<dbReference type="EMBL" id="MU854323">
    <property type="protein sequence ID" value="KAK4043857.1"/>
    <property type="molecule type" value="Genomic_DNA"/>
</dbReference>
<organism evidence="4 5">
    <name type="scientific">Parachaetomium inaequale</name>
    <dbReference type="NCBI Taxonomy" id="2588326"/>
    <lineage>
        <taxon>Eukaryota</taxon>
        <taxon>Fungi</taxon>
        <taxon>Dikarya</taxon>
        <taxon>Ascomycota</taxon>
        <taxon>Pezizomycotina</taxon>
        <taxon>Sordariomycetes</taxon>
        <taxon>Sordariomycetidae</taxon>
        <taxon>Sordariales</taxon>
        <taxon>Chaetomiaceae</taxon>
        <taxon>Parachaetomium</taxon>
    </lineage>
</organism>
<reference evidence="5" key="1">
    <citation type="journal article" date="2023" name="Mol. Phylogenet. Evol.">
        <title>Genome-scale phylogeny and comparative genomics of the fungal order Sordariales.</title>
        <authorList>
            <person name="Hensen N."/>
            <person name="Bonometti L."/>
            <person name="Westerberg I."/>
            <person name="Brannstrom I.O."/>
            <person name="Guillou S."/>
            <person name="Cros-Aarteil S."/>
            <person name="Calhoun S."/>
            <person name="Haridas S."/>
            <person name="Kuo A."/>
            <person name="Mondo S."/>
            <person name="Pangilinan J."/>
            <person name="Riley R."/>
            <person name="LaButti K."/>
            <person name="Andreopoulos B."/>
            <person name="Lipzen A."/>
            <person name="Chen C."/>
            <person name="Yan M."/>
            <person name="Daum C."/>
            <person name="Ng V."/>
            <person name="Clum A."/>
            <person name="Steindorff A."/>
            <person name="Ohm R.A."/>
            <person name="Martin F."/>
            <person name="Silar P."/>
            <person name="Natvig D.O."/>
            <person name="Lalanne C."/>
            <person name="Gautier V."/>
            <person name="Ament-Velasquez S.L."/>
            <person name="Kruys A."/>
            <person name="Hutchinson M.I."/>
            <person name="Powell A.J."/>
            <person name="Barry K."/>
            <person name="Miller A.N."/>
            <person name="Grigoriev I.V."/>
            <person name="Debuchy R."/>
            <person name="Gladieux P."/>
            <person name="Hiltunen Thoren M."/>
            <person name="Johannesson H."/>
        </authorList>
    </citation>
    <scope>NUCLEOTIDE SEQUENCE [LARGE SCALE GENOMIC DNA]</scope>
    <source>
        <strain evidence="5">CBS 284.82</strain>
    </source>
</reference>
<evidence type="ECO:0000256" key="1">
    <source>
        <dbReference type="ARBA" id="ARBA00023242"/>
    </source>
</evidence>
<dbReference type="Proteomes" id="UP001303115">
    <property type="component" value="Unassembled WGS sequence"/>
</dbReference>
<evidence type="ECO:0000259" key="3">
    <source>
        <dbReference type="PROSITE" id="PS50048"/>
    </source>
</evidence>
<keyword evidence="1" id="KW-0539">Nucleus</keyword>
<evidence type="ECO:0000313" key="4">
    <source>
        <dbReference type="EMBL" id="KAK4043857.1"/>
    </source>
</evidence>
<dbReference type="InterPro" id="IPR052973">
    <property type="entry name" value="Fungal_sec-metab_reg_TF"/>
</dbReference>
<name>A0AAN6PN71_9PEZI</name>
<sequence>MTRSKRVHLPAAFLSSLTPEDRRAMERAASILKVPLAQLLPGPFQAPQTGRGRTPHLQDLDGLGATQRVVDLSHDDANDPLDDEQPNDNDSRDSASEADIAAWHSSAAEFDNIDDDIAKEYENVDPWGEDFPILSPATAANNQGPAPGSNNQAATAVVYGQPPQPTWNLAQADLQYTPSVLGSLAASSTSVATPTFSHNAASTTQPAQGQSWEIIDTPQSSQSSQLYQPLQPFQPPQSFEWPTVGGYLGQMLPGRNPGGEDASGDALRFIPVDPLHPQPLARGQRRGPFQSRERQEETSRTRGLKACVRCRMQKIRCSIVEDDPTGICGTCLAVSKQKVHYLPCLRHRLTECTLYRTGKAPGLEFTFRWPVMKLKDISEWESANLRTVLVKSDVCEVPLKLVVRRFVPIPHKDSIHRSWVDYRNGVKKFKKTTPYAIVNMKNAVQDMREYVTANVFKCMDYFLRGSDQLVKETYEFARKHMQRVESDEERKLLGNFFRLWFAIRRTATTEHIVGDDTLDMEPETKDESYPLFGKIPLPPVMIQQLDMVLTLGILEPLRKQVLEDFQKLALTTNPRNWMTIYLVTFMSLHSCARITAENYQNARKHGLLRRYAIPNFIADRHHSANVFLSHYHYRTESSNPFKQDWKRRHMTPFSYMSVDDIQFLERTKVLLKEREDIIKTNRENDLYEHELYFASQMFEDHWQPKDTIIDRAEGTVNDVGLKMYAEDDQGRKR</sequence>
<comment type="caution">
    <text evidence="4">The sequence shown here is derived from an EMBL/GenBank/DDBJ whole genome shotgun (WGS) entry which is preliminary data.</text>
</comment>
<feature type="domain" description="Zn(2)-C6 fungal-type" evidence="3">
    <location>
        <begin position="306"/>
        <end position="344"/>
    </location>
</feature>
<accession>A0AAN6PN71</accession>
<dbReference type="PANTHER" id="PTHR35392:SF3">
    <property type="entry name" value="ZN(2)-C6 FUNGAL-TYPE DOMAIN-CONTAINING PROTEIN"/>
    <property type="match status" value="1"/>
</dbReference>
<gene>
    <name evidence="4" type="ORF">C8A01DRAFT_43233</name>
</gene>
<dbReference type="GO" id="GO:0008270">
    <property type="term" value="F:zinc ion binding"/>
    <property type="evidence" value="ECO:0007669"/>
    <property type="project" value="InterPro"/>
</dbReference>
<dbReference type="GO" id="GO:0000981">
    <property type="term" value="F:DNA-binding transcription factor activity, RNA polymerase II-specific"/>
    <property type="evidence" value="ECO:0007669"/>
    <property type="project" value="InterPro"/>
</dbReference>
<keyword evidence="5" id="KW-1185">Reference proteome</keyword>
<dbReference type="CDD" id="cd00067">
    <property type="entry name" value="GAL4"/>
    <property type="match status" value="1"/>
</dbReference>
<evidence type="ECO:0000313" key="5">
    <source>
        <dbReference type="Proteomes" id="UP001303115"/>
    </source>
</evidence>
<feature type="region of interest" description="Disordered" evidence="2">
    <location>
        <begin position="255"/>
        <end position="298"/>
    </location>
</feature>
<dbReference type="AlphaFoldDB" id="A0AAN6PN71"/>
<dbReference type="PROSITE" id="PS50048">
    <property type="entry name" value="ZN2_CY6_FUNGAL_2"/>
    <property type="match status" value="1"/>
</dbReference>
<proteinExistence type="predicted"/>
<evidence type="ECO:0000256" key="2">
    <source>
        <dbReference type="SAM" id="MobiDB-lite"/>
    </source>
</evidence>
<protein>
    <submittedName>
        <fullName evidence="4">Cutinase transcription factor 1 beta</fullName>
    </submittedName>
</protein>
<feature type="region of interest" description="Disordered" evidence="2">
    <location>
        <begin position="74"/>
        <end position="96"/>
    </location>
</feature>
<dbReference type="InterPro" id="IPR001138">
    <property type="entry name" value="Zn2Cys6_DnaBD"/>
</dbReference>
<feature type="compositionally biased region" description="Acidic residues" evidence="2">
    <location>
        <begin position="78"/>
        <end position="87"/>
    </location>
</feature>